<name>A0A0H2S5D7_9AGAM</name>
<accession>A0A0H2S5D7</accession>
<dbReference type="AlphaFoldDB" id="A0A0H2S5D7"/>
<evidence type="ECO:0000313" key="1">
    <source>
        <dbReference type="EMBL" id="KLO12141.1"/>
    </source>
</evidence>
<sequence length="174" mass="19690">MGEQEEEESELAMMGVVEETHARTLAVRHAASSFLPLDTHHRSSSTLEPLSVQCFSPKALISRPQKLDNRKAHPLWHNERQRRTRVDGMLAQVATFQASMVVISSIFEDEGHKKERYRYAMGWRGANGRESSLRSSSSFRLTSPISSSILSCYRKQLRSNAIGRDLDTIWVSTA</sequence>
<proteinExistence type="predicted"/>
<dbReference type="Proteomes" id="UP000053477">
    <property type="component" value="Unassembled WGS sequence"/>
</dbReference>
<dbReference type="EMBL" id="KQ085984">
    <property type="protein sequence ID" value="KLO12141.1"/>
    <property type="molecule type" value="Genomic_DNA"/>
</dbReference>
<evidence type="ECO:0000313" key="2">
    <source>
        <dbReference type="Proteomes" id="UP000053477"/>
    </source>
</evidence>
<organism evidence="1 2">
    <name type="scientific">Schizopora paradoxa</name>
    <dbReference type="NCBI Taxonomy" id="27342"/>
    <lineage>
        <taxon>Eukaryota</taxon>
        <taxon>Fungi</taxon>
        <taxon>Dikarya</taxon>
        <taxon>Basidiomycota</taxon>
        <taxon>Agaricomycotina</taxon>
        <taxon>Agaricomycetes</taxon>
        <taxon>Hymenochaetales</taxon>
        <taxon>Schizoporaceae</taxon>
        <taxon>Schizopora</taxon>
    </lineage>
</organism>
<reference evidence="1 2" key="1">
    <citation type="submission" date="2015-04" db="EMBL/GenBank/DDBJ databases">
        <title>Complete genome sequence of Schizopora paradoxa KUC8140, a cosmopolitan wood degrader in East Asia.</title>
        <authorList>
            <consortium name="DOE Joint Genome Institute"/>
            <person name="Min B."/>
            <person name="Park H."/>
            <person name="Jang Y."/>
            <person name="Kim J.-J."/>
            <person name="Kim K.H."/>
            <person name="Pangilinan J."/>
            <person name="Lipzen A."/>
            <person name="Riley R."/>
            <person name="Grigoriev I.V."/>
            <person name="Spatafora J.W."/>
            <person name="Choi I.-G."/>
        </authorList>
    </citation>
    <scope>NUCLEOTIDE SEQUENCE [LARGE SCALE GENOMIC DNA]</scope>
    <source>
        <strain evidence="1 2">KUC8140</strain>
    </source>
</reference>
<dbReference type="InParanoid" id="A0A0H2S5D7"/>
<keyword evidence="2" id="KW-1185">Reference proteome</keyword>
<protein>
    <submittedName>
        <fullName evidence="1">Uncharacterized protein</fullName>
    </submittedName>
</protein>
<gene>
    <name evidence="1" type="ORF">SCHPADRAFT_941473</name>
</gene>